<protein>
    <submittedName>
        <fullName evidence="2 3">Deaminase</fullName>
    </submittedName>
</protein>
<dbReference type="KEGG" id="aell:AELL_1995"/>
<gene>
    <name evidence="2" type="ORF">AELL_1995</name>
    <name evidence="3" type="ORF">CP962_05075</name>
</gene>
<dbReference type="InterPro" id="IPR035959">
    <property type="entry name" value="RutC-like_sf"/>
</dbReference>
<dbReference type="SUPFAM" id="SSF55298">
    <property type="entry name" value="YjgF-like"/>
    <property type="match status" value="1"/>
</dbReference>
<dbReference type="CDD" id="cd00448">
    <property type="entry name" value="YjgF_YER057c_UK114_family"/>
    <property type="match status" value="1"/>
</dbReference>
<dbReference type="FunFam" id="3.30.1330.40:FF:000001">
    <property type="entry name" value="L-PSP family endoribonuclease"/>
    <property type="match status" value="1"/>
</dbReference>
<dbReference type="OrthoDB" id="9808943at2"/>
<evidence type="ECO:0000313" key="4">
    <source>
        <dbReference type="Proteomes" id="UP000262582"/>
    </source>
</evidence>
<sequence>MKFIESDNLPLAIGPYSPAVKVHGMIYTSAQVPVTLDGTMIERDIKIQTRQVLSNLRTLLEDADSGLEKVVKVSVYLENIEDFGVVNVLFAEAFGDHKPARTTISVKGLPKNALIMVDAIALANDYH</sequence>
<dbReference type="InterPro" id="IPR006175">
    <property type="entry name" value="YjgF/YER057c/UK114"/>
</dbReference>
<name>A0A347U9W1_9BACT</name>
<evidence type="ECO:0000313" key="5">
    <source>
        <dbReference type="Proteomes" id="UP000290588"/>
    </source>
</evidence>
<dbReference type="Pfam" id="PF01042">
    <property type="entry name" value="Ribonuc_L-PSP"/>
    <property type="match status" value="1"/>
</dbReference>
<dbReference type="PANTHER" id="PTHR11803:SF58">
    <property type="entry name" value="PROTEIN HMF1-RELATED"/>
    <property type="match status" value="1"/>
</dbReference>
<dbReference type="GO" id="GO:0005829">
    <property type="term" value="C:cytosol"/>
    <property type="evidence" value="ECO:0007669"/>
    <property type="project" value="TreeGrafter"/>
</dbReference>
<dbReference type="PANTHER" id="PTHR11803">
    <property type="entry name" value="2-IMINOBUTANOATE/2-IMINOPROPANOATE DEAMINASE RIDA"/>
    <property type="match status" value="1"/>
</dbReference>
<keyword evidence="4" id="KW-1185">Reference proteome</keyword>
<accession>A0A347U9W1</accession>
<reference evidence="2 4" key="2">
    <citation type="submission" date="2018-08" db="EMBL/GenBank/DDBJ databases">
        <title>Complete genome of the Arcobacter ellisii type strain LMG 26155.</title>
        <authorList>
            <person name="Miller W.G."/>
            <person name="Yee E."/>
            <person name="Bono J.L."/>
        </authorList>
    </citation>
    <scope>NUCLEOTIDE SEQUENCE [LARGE SCALE GENOMIC DNA]</scope>
    <source>
        <strain evidence="2 4">LMG 26155</strain>
    </source>
</reference>
<comment type="similarity">
    <text evidence="1">Belongs to the RutC family.</text>
</comment>
<dbReference type="Gene3D" id="3.30.1330.40">
    <property type="entry name" value="RutC-like"/>
    <property type="match status" value="1"/>
</dbReference>
<dbReference type="Proteomes" id="UP000262582">
    <property type="component" value="Chromosome"/>
</dbReference>
<proteinExistence type="inferred from homology"/>
<dbReference type="AlphaFoldDB" id="A0A347U9W1"/>
<evidence type="ECO:0000256" key="1">
    <source>
        <dbReference type="ARBA" id="ARBA00010552"/>
    </source>
</evidence>
<dbReference type="GO" id="GO:0019239">
    <property type="term" value="F:deaminase activity"/>
    <property type="evidence" value="ECO:0007669"/>
    <property type="project" value="TreeGrafter"/>
</dbReference>
<organism evidence="3 5">
    <name type="scientific">Arcobacter ellisii</name>
    <dbReference type="NCBI Taxonomy" id="913109"/>
    <lineage>
        <taxon>Bacteria</taxon>
        <taxon>Pseudomonadati</taxon>
        <taxon>Campylobacterota</taxon>
        <taxon>Epsilonproteobacteria</taxon>
        <taxon>Campylobacterales</taxon>
        <taxon>Arcobacteraceae</taxon>
        <taxon>Arcobacter</taxon>
    </lineage>
</organism>
<dbReference type="NCBIfam" id="TIGR00004">
    <property type="entry name" value="Rid family detoxifying hydrolase"/>
    <property type="match status" value="1"/>
</dbReference>
<reference evidence="3 5" key="1">
    <citation type="submission" date="2017-09" db="EMBL/GenBank/DDBJ databases">
        <title>Genomics of the genus Arcobacter.</title>
        <authorList>
            <person name="Perez-Cataluna A."/>
            <person name="Figueras M.J."/>
            <person name="Salas-Masso N."/>
        </authorList>
    </citation>
    <scope>NUCLEOTIDE SEQUENCE [LARGE SCALE GENOMIC DNA]</scope>
    <source>
        <strain evidence="3 5">CECT 7837</strain>
    </source>
</reference>
<dbReference type="RefSeq" id="WP_118917813.1">
    <property type="nucleotide sequence ID" value="NZ_CP032097.1"/>
</dbReference>
<dbReference type="EMBL" id="NXIG01000004">
    <property type="protein sequence ID" value="RXI31485.1"/>
    <property type="molecule type" value="Genomic_DNA"/>
</dbReference>
<dbReference type="Proteomes" id="UP000290588">
    <property type="component" value="Unassembled WGS sequence"/>
</dbReference>
<dbReference type="InterPro" id="IPR006056">
    <property type="entry name" value="RidA"/>
</dbReference>
<evidence type="ECO:0000313" key="2">
    <source>
        <dbReference type="EMBL" id="AXX95639.1"/>
    </source>
</evidence>
<dbReference type="EMBL" id="CP032097">
    <property type="protein sequence ID" value="AXX95639.1"/>
    <property type="molecule type" value="Genomic_DNA"/>
</dbReference>
<evidence type="ECO:0000313" key="3">
    <source>
        <dbReference type="EMBL" id="RXI31485.1"/>
    </source>
</evidence>